<evidence type="ECO:0000259" key="10">
    <source>
        <dbReference type="PROSITE" id="PS50850"/>
    </source>
</evidence>
<feature type="transmembrane region" description="Helical" evidence="9">
    <location>
        <begin position="39"/>
        <end position="60"/>
    </location>
</feature>
<feature type="transmembrane region" description="Helical" evidence="9">
    <location>
        <begin position="311"/>
        <end position="332"/>
    </location>
</feature>
<feature type="domain" description="Major facilitator superfamily (MFS) profile" evidence="10">
    <location>
        <begin position="31"/>
        <end position="422"/>
    </location>
</feature>
<keyword evidence="4 9" id="KW-0812">Transmembrane</keyword>
<reference evidence="11" key="1">
    <citation type="submission" date="2020-10" db="EMBL/GenBank/DDBJ databases">
        <title>Taxonomic study of unclassified bacteria belonging to the class Ktedonobacteria.</title>
        <authorList>
            <person name="Yabe S."/>
            <person name="Wang C.M."/>
            <person name="Zheng Y."/>
            <person name="Sakai Y."/>
            <person name="Cavaletti L."/>
            <person name="Monciardini P."/>
            <person name="Donadio S."/>
        </authorList>
    </citation>
    <scope>NUCLEOTIDE SEQUENCE</scope>
    <source>
        <strain evidence="11">SOSP1-1</strain>
    </source>
</reference>
<protein>
    <recommendedName>
        <fullName evidence="8">Multidrug efflux pump Tap</fullName>
    </recommendedName>
</protein>
<gene>
    <name evidence="11" type="ORF">KSX_74800</name>
</gene>
<evidence type="ECO:0000256" key="1">
    <source>
        <dbReference type="ARBA" id="ARBA00004651"/>
    </source>
</evidence>
<evidence type="ECO:0000256" key="6">
    <source>
        <dbReference type="ARBA" id="ARBA00023136"/>
    </source>
</evidence>
<keyword evidence="2" id="KW-0813">Transport</keyword>
<comment type="caution">
    <text evidence="11">The sequence shown here is derived from an EMBL/GenBank/DDBJ whole genome shotgun (WGS) entry which is preliminary data.</text>
</comment>
<keyword evidence="5 9" id="KW-1133">Transmembrane helix</keyword>
<proteinExistence type="inferred from homology"/>
<dbReference type="Pfam" id="PF07690">
    <property type="entry name" value="MFS_1"/>
    <property type="match status" value="1"/>
</dbReference>
<comment type="subcellular location">
    <subcellularLocation>
        <location evidence="1">Cell membrane</location>
        <topology evidence="1">Multi-pass membrane protein</topology>
    </subcellularLocation>
</comment>
<dbReference type="EMBL" id="BNJF01000005">
    <property type="protein sequence ID" value="GHO49317.1"/>
    <property type="molecule type" value="Genomic_DNA"/>
</dbReference>
<dbReference type="PROSITE" id="PS50850">
    <property type="entry name" value="MFS"/>
    <property type="match status" value="1"/>
</dbReference>
<name>A0A8J3MUG3_9CHLR</name>
<dbReference type="AlphaFoldDB" id="A0A8J3MUG3"/>
<evidence type="ECO:0000256" key="8">
    <source>
        <dbReference type="ARBA" id="ARBA00040914"/>
    </source>
</evidence>
<sequence>MEQNTDEMEVLEIASEAVSPSAKPTHTSANALHFTGFRLLLSGIALSLFGQQMLTVAIGWELYVQTNSPLVLGGVGLAQVIPLIALFLPAGYIADRVNRKYIVFVAQCVIVLAILSLALLSFKHGPLFLIYCCLTAMGAAQCFNSPANSALVSQVIPEEAFENAMTWRSSLVQLASVVGPAAGGFLIGLFQGVPQVFLLSACCSLIFAILLLFIRVRPQKSSMGEGRKLSSLVSGLRFLWQTPVMLAAITLDLFAVLFGGATALLPIFATSVLHVGPVGLGWLQAADSLGGIAMALTIARRPPFKRAGLTLLIGVACFGLATILFGLSHWFWLSFVALVLIGAFDNISVVIRSTLALVRTPDEMRGRVSAVNSLFIGTSNQLGGFESGLAAQFFGPVAAVVVGGIGTLLVVLVVAGIWPDIRKLKTLREQAA</sequence>
<feature type="transmembrane region" description="Helical" evidence="9">
    <location>
        <begin position="72"/>
        <end position="94"/>
    </location>
</feature>
<dbReference type="PANTHER" id="PTHR23513:SF9">
    <property type="entry name" value="ENTEROBACTIN EXPORTER ENTS"/>
    <property type="match status" value="1"/>
</dbReference>
<dbReference type="RefSeq" id="WP_220198454.1">
    <property type="nucleotide sequence ID" value="NZ_BNJF01000005.1"/>
</dbReference>
<dbReference type="Proteomes" id="UP000612362">
    <property type="component" value="Unassembled WGS sequence"/>
</dbReference>
<feature type="transmembrane region" description="Helical" evidence="9">
    <location>
        <begin position="397"/>
        <end position="418"/>
    </location>
</feature>
<dbReference type="PANTHER" id="PTHR23513">
    <property type="entry name" value="INTEGRAL MEMBRANE EFFLUX PROTEIN-RELATED"/>
    <property type="match status" value="1"/>
</dbReference>
<dbReference type="GO" id="GO:0005886">
    <property type="term" value="C:plasma membrane"/>
    <property type="evidence" value="ECO:0007669"/>
    <property type="project" value="UniProtKB-SubCell"/>
</dbReference>
<evidence type="ECO:0000256" key="5">
    <source>
        <dbReference type="ARBA" id="ARBA00022989"/>
    </source>
</evidence>
<comment type="similarity">
    <text evidence="7">Belongs to the major facilitator superfamily. Drug:H(+) antiporter-3 (DHA3) (TC 2.A.1.21) family.</text>
</comment>
<dbReference type="CDD" id="cd06173">
    <property type="entry name" value="MFS_MefA_like"/>
    <property type="match status" value="1"/>
</dbReference>
<keyword evidence="6 9" id="KW-0472">Membrane</keyword>
<evidence type="ECO:0000256" key="3">
    <source>
        <dbReference type="ARBA" id="ARBA00022475"/>
    </source>
</evidence>
<dbReference type="Gene3D" id="1.20.1250.20">
    <property type="entry name" value="MFS general substrate transporter like domains"/>
    <property type="match status" value="2"/>
</dbReference>
<feature type="transmembrane region" description="Helical" evidence="9">
    <location>
        <begin position="101"/>
        <end position="122"/>
    </location>
</feature>
<dbReference type="GO" id="GO:0022857">
    <property type="term" value="F:transmembrane transporter activity"/>
    <property type="evidence" value="ECO:0007669"/>
    <property type="project" value="InterPro"/>
</dbReference>
<feature type="transmembrane region" description="Helical" evidence="9">
    <location>
        <begin position="196"/>
        <end position="214"/>
    </location>
</feature>
<keyword evidence="3" id="KW-1003">Cell membrane</keyword>
<evidence type="ECO:0000256" key="7">
    <source>
        <dbReference type="ARBA" id="ARBA00038075"/>
    </source>
</evidence>
<dbReference type="SUPFAM" id="SSF103473">
    <property type="entry name" value="MFS general substrate transporter"/>
    <property type="match status" value="1"/>
</dbReference>
<feature type="transmembrane region" description="Helical" evidence="9">
    <location>
        <begin position="281"/>
        <end position="299"/>
    </location>
</feature>
<evidence type="ECO:0000256" key="4">
    <source>
        <dbReference type="ARBA" id="ARBA00022692"/>
    </source>
</evidence>
<evidence type="ECO:0000313" key="11">
    <source>
        <dbReference type="EMBL" id="GHO49317.1"/>
    </source>
</evidence>
<accession>A0A8J3MUG3</accession>
<feature type="transmembrane region" description="Helical" evidence="9">
    <location>
        <begin position="244"/>
        <end position="269"/>
    </location>
</feature>
<keyword evidence="12" id="KW-1185">Reference proteome</keyword>
<dbReference type="InterPro" id="IPR036259">
    <property type="entry name" value="MFS_trans_sf"/>
</dbReference>
<dbReference type="InterPro" id="IPR020846">
    <property type="entry name" value="MFS_dom"/>
</dbReference>
<organism evidence="11 12">
    <name type="scientific">Ktedonospora formicarum</name>
    <dbReference type="NCBI Taxonomy" id="2778364"/>
    <lineage>
        <taxon>Bacteria</taxon>
        <taxon>Bacillati</taxon>
        <taxon>Chloroflexota</taxon>
        <taxon>Ktedonobacteria</taxon>
        <taxon>Ktedonobacterales</taxon>
        <taxon>Ktedonobacteraceae</taxon>
        <taxon>Ktedonospora</taxon>
    </lineage>
</organism>
<evidence type="ECO:0000313" key="12">
    <source>
        <dbReference type="Proteomes" id="UP000612362"/>
    </source>
</evidence>
<evidence type="ECO:0000256" key="9">
    <source>
        <dbReference type="SAM" id="Phobius"/>
    </source>
</evidence>
<dbReference type="InterPro" id="IPR011701">
    <property type="entry name" value="MFS"/>
</dbReference>
<evidence type="ECO:0000256" key="2">
    <source>
        <dbReference type="ARBA" id="ARBA00022448"/>
    </source>
</evidence>